<dbReference type="EMBL" id="MH363700">
    <property type="protein sequence ID" value="AWY10138.1"/>
    <property type="molecule type" value="Genomic_DNA"/>
</dbReference>
<evidence type="ECO:0000313" key="1">
    <source>
        <dbReference type="EMBL" id="AWY10138.1"/>
    </source>
</evidence>
<accession>A0A4P2TFP3</accession>
<organism evidence="1 2">
    <name type="scientific">Vibrio phage VP-1</name>
    <dbReference type="NCBI Taxonomy" id="2234088"/>
    <lineage>
        <taxon>Viruses</taxon>
        <taxon>Duplodnaviria</taxon>
        <taxon>Heunggongvirae</taxon>
        <taxon>Uroviricota</taxon>
        <taxon>Caudoviricetes</taxon>
        <taxon>Pantevenvirales</taxon>
        <taxon>Ackermannviridae</taxon>
        <taxon>Vapseptimavirus</taxon>
        <taxon>Vapseptimavirus VAP7</taxon>
    </lineage>
</organism>
<reference evidence="1 2" key="1">
    <citation type="submission" date="2018-05" db="EMBL/GenBank/DDBJ databases">
        <title>Whole genome sequencing of Vibrio phage VP-1.</title>
        <authorList>
            <person name="Nandita M."/>
            <person name="Bhat S.G."/>
        </authorList>
    </citation>
    <scope>NUCLEOTIDE SEQUENCE [LARGE SCALE GENOMIC DNA]</scope>
</reference>
<name>A0A4P2TFP3_9CAUD</name>
<sequence>MSTQVKNVEMPYGLTMTGEQVFEGRVVAKGGIKLEGTLEFEANTTLGTANNRLTGIWTGYINAASGFRLKGGFVFDEDGTTSIGTSSVRANMIFAKGVDLEDGLIMKGGIAFTDDNNSNFGSTTKRAKTIFTNAIDIANGILLKGGLSLADGNTNIGSTTTKVNKIFVQDAQADKVSVGSEGVVGTTSLKFTTNTGVKLQHVIGANTYDIYTTGNKPSWSDVGGTDYMSKSGNVLTLAELNEIIPKTDKAVKLGRTGLRLSEVWSEIYRGKDVDIEGDYKVAGVRQPVWRSGTAAPVDSVGKDGDFYVKRSA</sequence>
<evidence type="ECO:0000313" key="2">
    <source>
        <dbReference type="Proteomes" id="UP000305753"/>
    </source>
</evidence>
<dbReference type="Proteomes" id="UP000305753">
    <property type="component" value="Segment"/>
</dbReference>
<protein>
    <submittedName>
        <fullName evidence="1">Coil containing protein</fullName>
    </submittedName>
</protein>
<proteinExistence type="predicted"/>